<proteinExistence type="inferred from homology"/>
<dbReference type="PANTHER" id="PTHR30474">
    <property type="entry name" value="CELL CYCLE PROTEIN"/>
    <property type="match status" value="1"/>
</dbReference>
<dbReference type="GO" id="GO:0008360">
    <property type="term" value="P:regulation of cell shape"/>
    <property type="evidence" value="ECO:0007669"/>
    <property type="project" value="UniProtKB-KW"/>
</dbReference>
<keyword evidence="8 16" id="KW-0472">Membrane</keyword>
<evidence type="ECO:0000256" key="11">
    <source>
        <dbReference type="ARBA" id="ARBA00038053"/>
    </source>
</evidence>
<evidence type="ECO:0000256" key="7">
    <source>
        <dbReference type="ARBA" id="ARBA00022989"/>
    </source>
</evidence>
<comment type="catalytic activity">
    <reaction evidence="15">
        <text>[GlcNAc-(1-&gt;4)-Mur2Ac(oyl-L-Ala-gamma-D-Glu-L-Lys-D-Ala-D-Ala)](n)-di-trans,octa-cis-undecaprenyl diphosphate + beta-D-GlcNAc-(1-&gt;4)-Mur2Ac(oyl-L-Ala-gamma-D-Glu-L-Lys-D-Ala-D-Ala)-di-trans,octa-cis-undecaprenyl diphosphate = [GlcNAc-(1-&gt;4)-Mur2Ac(oyl-L-Ala-gamma-D-Glu-L-Lys-D-Ala-D-Ala)](n+1)-di-trans,octa-cis-undecaprenyl diphosphate + di-trans,octa-cis-undecaprenyl diphosphate + H(+)</text>
        <dbReference type="Rhea" id="RHEA:23708"/>
        <dbReference type="Rhea" id="RHEA-COMP:9602"/>
        <dbReference type="Rhea" id="RHEA-COMP:9603"/>
        <dbReference type="ChEBI" id="CHEBI:15378"/>
        <dbReference type="ChEBI" id="CHEBI:58405"/>
        <dbReference type="ChEBI" id="CHEBI:60033"/>
        <dbReference type="ChEBI" id="CHEBI:78435"/>
        <dbReference type="EC" id="2.4.99.28"/>
    </reaction>
</comment>
<keyword evidence="18" id="KW-1185">Reference proteome</keyword>
<dbReference type="Pfam" id="PF01098">
    <property type="entry name" value="FTSW_RODA_SPOVE"/>
    <property type="match status" value="1"/>
</dbReference>
<dbReference type="RefSeq" id="WP_148899769.1">
    <property type="nucleotide sequence ID" value="NZ_VNHY01000004.1"/>
</dbReference>
<keyword evidence="2" id="KW-0328">Glycosyltransferase</keyword>
<dbReference type="PANTHER" id="PTHR30474:SF2">
    <property type="entry name" value="PEPTIDOGLYCAN GLYCOSYLTRANSFERASE FTSW-RELATED"/>
    <property type="match status" value="1"/>
</dbReference>
<evidence type="ECO:0000256" key="5">
    <source>
        <dbReference type="ARBA" id="ARBA00022960"/>
    </source>
</evidence>
<evidence type="ECO:0000256" key="10">
    <source>
        <dbReference type="ARBA" id="ARBA00033270"/>
    </source>
</evidence>
<name>A0A5D3YGT3_9BACT</name>
<feature type="transmembrane region" description="Helical" evidence="16">
    <location>
        <begin position="160"/>
        <end position="178"/>
    </location>
</feature>
<evidence type="ECO:0000313" key="17">
    <source>
        <dbReference type="EMBL" id="TYP92213.1"/>
    </source>
</evidence>
<organism evidence="17 18">
    <name type="scientific">Fodinibius salinus</name>
    <dbReference type="NCBI Taxonomy" id="860790"/>
    <lineage>
        <taxon>Bacteria</taxon>
        <taxon>Pseudomonadati</taxon>
        <taxon>Balneolota</taxon>
        <taxon>Balneolia</taxon>
        <taxon>Balneolales</taxon>
        <taxon>Balneolaceae</taxon>
        <taxon>Fodinibius</taxon>
    </lineage>
</organism>
<dbReference type="GO" id="GO:0015648">
    <property type="term" value="F:lipid-linked peptidoglycan transporter activity"/>
    <property type="evidence" value="ECO:0007669"/>
    <property type="project" value="TreeGrafter"/>
</dbReference>
<dbReference type="AlphaFoldDB" id="A0A5D3YGT3"/>
<keyword evidence="4 16" id="KW-0812">Transmembrane</keyword>
<evidence type="ECO:0000256" key="6">
    <source>
        <dbReference type="ARBA" id="ARBA00022984"/>
    </source>
</evidence>
<feature type="transmembrane region" description="Helical" evidence="16">
    <location>
        <begin position="207"/>
        <end position="224"/>
    </location>
</feature>
<feature type="transmembrane region" description="Helical" evidence="16">
    <location>
        <begin position="184"/>
        <end position="200"/>
    </location>
</feature>
<dbReference type="GO" id="GO:0032153">
    <property type="term" value="C:cell division site"/>
    <property type="evidence" value="ECO:0007669"/>
    <property type="project" value="TreeGrafter"/>
</dbReference>
<evidence type="ECO:0000256" key="2">
    <source>
        <dbReference type="ARBA" id="ARBA00022676"/>
    </source>
</evidence>
<evidence type="ECO:0000256" key="1">
    <source>
        <dbReference type="ARBA" id="ARBA00004141"/>
    </source>
</evidence>
<dbReference type="GO" id="GO:0009252">
    <property type="term" value="P:peptidoglycan biosynthetic process"/>
    <property type="evidence" value="ECO:0007669"/>
    <property type="project" value="UniProtKB-KW"/>
</dbReference>
<keyword evidence="3" id="KW-0808">Transferase</keyword>
<evidence type="ECO:0000256" key="13">
    <source>
        <dbReference type="ARBA" id="ARBA00041418"/>
    </source>
</evidence>
<evidence type="ECO:0000256" key="14">
    <source>
        <dbReference type="ARBA" id="ARBA00044770"/>
    </source>
</evidence>
<dbReference type="InterPro" id="IPR001182">
    <property type="entry name" value="FtsW/RodA"/>
</dbReference>
<dbReference type="OrthoDB" id="9812661at2"/>
<feature type="transmembrane region" description="Helical" evidence="16">
    <location>
        <begin position="61"/>
        <end position="82"/>
    </location>
</feature>
<evidence type="ECO:0000256" key="12">
    <source>
        <dbReference type="ARBA" id="ARBA00041185"/>
    </source>
</evidence>
<comment type="similarity">
    <text evidence="11">Belongs to the SEDS family. FtsW subfamily.</text>
</comment>
<feature type="transmembrane region" description="Helical" evidence="16">
    <location>
        <begin position="31"/>
        <end position="55"/>
    </location>
</feature>
<feature type="transmembrane region" description="Helical" evidence="16">
    <location>
        <begin position="125"/>
        <end position="148"/>
    </location>
</feature>
<accession>A0A5D3YGT3</accession>
<dbReference type="GO" id="GO:0051301">
    <property type="term" value="P:cell division"/>
    <property type="evidence" value="ECO:0007669"/>
    <property type="project" value="UniProtKB-KW"/>
</dbReference>
<sequence length="396" mass="42531">MLYTTPNKNVSSILGTSPDEMDTPGRGSDRILLISVIVLMVFGVLAIYSAIAYFAETNQTTAGSLITGHVFKLGIAFLAMLIASKIDYHLIAKFSRLGIVIGWVLLLAVTVFGTESFGAKRSLSIGGLSFQPAAFASLALLIHISVLLDEKQEYIKDFKRTFLPIMFWVVATCGLIGLQDFSSAAVLLGLSLLVMFVGGISMSQLGTLMLIGIMGAGILIWQSPERQSRISNYLEQINNINSSELNIEEGYQAQQAHIAIAQGEIFGVGIGQSSQRDFLPAPYNDFIFAIIAEEYGLVGSMLVIVLFTVILFRGIGKIAKSAPDPLGMLMAVGCTLSIVFYGFINAGVASGLLPVTGLPMPFVSYGGTNILFAGIMVGILMNISKYNNDKKAVFYA</sequence>
<keyword evidence="17" id="KW-0132">Cell division</keyword>
<evidence type="ECO:0000256" key="3">
    <source>
        <dbReference type="ARBA" id="ARBA00022679"/>
    </source>
</evidence>
<dbReference type="EMBL" id="VNHY01000004">
    <property type="protein sequence ID" value="TYP92213.1"/>
    <property type="molecule type" value="Genomic_DNA"/>
</dbReference>
<dbReference type="EC" id="2.4.99.28" evidence="14"/>
<feature type="transmembrane region" description="Helical" evidence="16">
    <location>
        <begin position="326"/>
        <end position="344"/>
    </location>
</feature>
<evidence type="ECO:0000256" key="15">
    <source>
        <dbReference type="ARBA" id="ARBA00049902"/>
    </source>
</evidence>
<dbReference type="Proteomes" id="UP000324595">
    <property type="component" value="Unassembled WGS sequence"/>
</dbReference>
<reference evidence="17 18" key="1">
    <citation type="submission" date="2019-07" db="EMBL/GenBank/DDBJ databases">
        <title>Genomic Encyclopedia of Archaeal and Bacterial Type Strains, Phase II (KMG-II): from individual species to whole genera.</title>
        <authorList>
            <person name="Goeker M."/>
        </authorList>
    </citation>
    <scope>NUCLEOTIDE SEQUENCE [LARGE SCALE GENOMIC DNA]</scope>
    <source>
        <strain evidence="17 18">DSM 21935</strain>
    </source>
</reference>
<evidence type="ECO:0000256" key="4">
    <source>
        <dbReference type="ARBA" id="ARBA00022692"/>
    </source>
</evidence>
<feature type="transmembrane region" description="Helical" evidence="16">
    <location>
        <begin position="364"/>
        <end position="383"/>
    </location>
</feature>
<keyword evidence="7 16" id="KW-1133">Transmembrane helix</keyword>
<evidence type="ECO:0000256" key="8">
    <source>
        <dbReference type="ARBA" id="ARBA00023136"/>
    </source>
</evidence>
<evidence type="ECO:0000313" key="18">
    <source>
        <dbReference type="Proteomes" id="UP000324595"/>
    </source>
</evidence>
<dbReference type="GO" id="GO:0008955">
    <property type="term" value="F:peptidoglycan glycosyltransferase activity"/>
    <property type="evidence" value="ECO:0007669"/>
    <property type="project" value="UniProtKB-EC"/>
</dbReference>
<feature type="transmembrane region" description="Helical" evidence="16">
    <location>
        <begin position="94"/>
        <end position="113"/>
    </location>
</feature>
<feature type="transmembrane region" description="Helical" evidence="16">
    <location>
        <begin position="286"/>
        <end position="314"/>
    </location>
</feature>
<comment type="caution">
    <text evidence="17">The sequence shown here is derived from an EMBL/GenBank/DDBJ whole genome shotgun (WGS) entry which is preliminary data.</text>
</comment>
<dbReference type="GO" id="GO:0005886">
    <property type="term" value="C:plasma membrane"/>
    <property type="evidence" value="ECO:0007669"/>
    <property type="project" value="TreeGrafter"/>
</dbReference>
<keyword evidence="17" id="KW-0131">Cell cycle</keyword>
<evidence type="ECO:0000256" key="9">
    <source>
        <dbReference type="ARBA" id="ARBA00032370"/>
    </source>
</evidence>
<gene>
    <name evidence="17" type="ORF">LX73_2467</name>
</gene>
<keyword evidence="5" id="KW-0133">Cell shape</keyword>
<evidence type="ECO:0000256" key="16">
    <source>
        <dbReference type="SAM" id="Phobius"/>
    </source>
</evidence>
<protein>
    <recommendedName>
        <fullName evidence="12">Probable peptidoglycan glycosyltransferase FtsW</fullName>
        <ecNumber evidence="14">2.4.99.28</ecNumber>
    </recommendedName>
    <alternativeName>
        <fullName evidence="13">Cell division protein FtsW</fullName>
    </alternativeName>
    <alternativeName>
        <fullName evidence="10">Cell wall polymerase</fullName>
    </alternativeName>
    <alternativeName>
        <fullName evidence="9">Peptidoglycan polymerase</fullName>
    </alternativeName>
</protein>
<comment type="subcellular location">
    <subcellularLocation>
        <location evidence="1">Membrane</location>
        <topology evidence="1">Multi-pass membrane protein</topology>
    </subcellularLocation>
</comment>
<keyword evidence="6" id="KW-0573">Peptidoglycan synthesis</keyword>